<evidence type="ECO:0000256" key="1">
    <source>
        <dbReference type="ARBA" id="ARBA00022723"/>
    </source>
</evidence>
<keyword evidence="1" id="KW-0479">Metal-binding</keyword>
<protein>
    <recommendedName>
        <fullName evidence="5">MYND-type domain-containing protein</fullName>
    </recommendedName>
</protein>
<reference evidence="7" key="1">
    <citation type="submission" date="2024-06" db="EMBL/GenBank/DDBJ databases">
        <title>Multi-omics analyses provide insights into the biosynthesis of the anticancer antibiotic pleurotin in Hohenbuehelia grisea.</title>
        <authorList>
            <person name="Weaver J.A."/>
            <person name="Alberti F."/>
        </authorList>
    </citation>
    <scope>NUCLEOTIDE SEQUENCE [LARGE SCALE GENOMIC DNA]</scope>
    <source>
        <strain evidence="7">T-177</strain>
    </source>
</reference>
<evidence type="ECO:0000256" key="3">
    <source>
        <dbReference type="ARBA" id="ARBA00022833"/>
    </source>
</evidence>
<dbReference type="Proteomes" id="UP001556367">
    <property type="component" value="Unassembled WGS sequence"/>
</dbReference>
<dbReference type="SUPFAM" id="SSF144232">
    <property type="entry name" value="HIT/MYND zinc finger-like"/>
    <property type="match status" value="1"/>
</dbReference>
<organism evidence="6 7">
    <name type="scientific">Hohenbuehelia grisea</name>
    <dbReference type="NCBI Taxonomy" id="104357"/>
    <lineage>
        <taxon>Eukaryota</taxon>
        <taxon>Fungi</taxon>
        <taxon>Dikarya</taxon>
        <taxon>Basidiomycota</taxon>
        <taxon>Agaricomycotina</taxon>
        <taxon>Agaricomycetes</taxon>
        <taxon>Agaricomycetidae</taxon>
        <taxon>Agaricales</taxon>
        <taxon>Pleurotineae</taxon>
        <taxon>Pleurotaceae</taxon>
        <taxon>Hohenbuehelia</taxon>
    </lineage>
</organism>
<comment type="caution">
    <text evidence="6">The sequence shown here is derived from an EMBL/GenBank/DDBJ whole genome shotgun (WGS) entry which is preliminary data.</text>
</comment>
<dbReference type="EMBL" id="JASNQZ010000011">
    <property type="protein sequence ID" value="KAL0952203.1"/>
    <property type="molecule type" value="Genomic_DNA"/>
</dbReference>
<gene>
    <name evidence="6" type="ORF">HGRIS_008812</name>
</gene>
<feature type="domain" description="MYND-type" evidence="5">
    <location>
        <begin position="307"/>
        <end position="351"/>
    </location>
</feature>
<accession>A0ABR3J934</accession>
<dbReference type="Pfam" id="PF01753">
    <property type="entry name" value="zf-MYND"/>
    <property type="match status" value="1"/>
</dbReference>
<evidence type="ECO:0000259" key="5">
    <source>
        <dbReference type="PROSITE" id="PS50865"/>
    </source>
</evidence>
<keyword evidence="2 4" id="KW-0863">Zinc-finger</keyword>
<dbReference type="InterPro" id="IPR002893">
    <property type="entry name" value="Znf_MYND"/>
</dbReference>
<name>A0ABR3J934_9AGAR</name>
<evidence type="ECO:0000256" key="4">
    <source>
        <dbReference type="PROSITE-ProRule" id="PRU00134"/>
    </source>
</evidence>
<proteinExistence type="predicted"/>
<dbReference type="PROSITE" id="PS50865">
    <property type="entry name" value="ZF_MYND_2"/>
    <property type="match status" value="1"/>
</dbReference>
<keyword evidence="7" id="KW-1185">Reference proteome</keyword>
<evidence type="ECO:0000313" key="7">
    <source>
        <dbReference type="Proteomes" id="UP001556367"/>
    </source>
</evidence>
<keyword evidence="3" id="KW-0862">Zinc</keyword>
<evidence type="ECO:0000256" key="2">
    <source>
        <dbReference type="ARBA" id="ARBA00022771"/>
    </source>
</evidence>
<sequence length="510" mass="56512">MRHQAKSTWMFKFCIETWYRASIMSFASLQPQFELLLYNIINTTLRGLWDRAPVPEVVWETIGSKYQVACAAFVHIERLLDAARDVPPCADGRLNVLTFAIIRAASVVEHHNVPSLMDPRNFWRVTMSLLNVFALRRRSIAALPAGYQCEHDGSDGYEHCPDRPRGIEEVSIIDASLCMVGNHLQSIPGTDSTILALKSGLLNAILNSGSKKPSLLCTSPGAGGGPEPFGAHHFLLSLLYPQMLVPGVLREAKRSLAVIDSLQMTPFSADDDCLHQSWSGFRRAIDDFSCWYENAEEKNKLFQRCFFIDCPLKSQGGIATVRARKCLGCKFIRYCSPECQRRDWVTHREQCSLLQCSRSSSKLFGSVGLLYVAEIELEFMATMGSDPRVAYMAEYCELNRAAYPFGSDAYPIIKLQLTATGSFILQPGTFSEIRGLTTKRCWKASTTTLKARHPIIIIEFPAGSDTIPLLGPASTLLSFKRPELWAALRSGGGENGGSGGRFFAAEGNIA</sequence>
<dbReference type="Gene3D" id="6.10.140.2220">
    <property type="match status" value="1"/>
</dbReference>
<evidence type="ECO:0000313" key="6">
    <source>
        <dbReference type="EMBL" id="KAL0952203.1"/>
    </source>
</evidence>